<dbReference type="PANTHER" id="PTHR38589">
    <property type="entry name" value="BLR0621 PROTEIN"/>
    <property type="match status" value="1"/>
</dbReference>
<protein>
    <recommendedName>
        <fullName evidence="3">L,D-TPase catalytic domain-containing protein</fullName>
    </recommendedName>
</protein>
<keyword evidence="5" id="KW-1185">Reference proteome</keyword>
<organism evidence="4 5">
    <name type="scientific">Solidesulfovibrio aerotolerans</name>
    <dbReference type="NCBI Taxonomy" id="295255"/>
    <lineage>
        <taxon>Bacteria</taxon>
        <taxon>Pseudomonadati</taxon>
        <taxon>Thermodesulfobacteriota</taxon>
        <taxon>Desulfovibrionia</taxon>
        <taxon>Desulfovibrionales</taxon>
        <taxon>Desulfovibrionaceae</taxon>
        <taxon>Solidesulfovibrio</taxon>
    </lineage>
</organism>
<evidence type="ECO:0000256" key="1">
    <source>
        <dbReference type="SAM" id="MobiDB-lite"/>
    </source>
</evidence>
<sequence length="290" mass="31069">MPHIRSLLMVTLLACLLLPACRNSASTGSTTARAMPATPPAPVAATASPTPTSQGGAPLAGARQLVLVVAEGFNDNQARLRRFMRSGDGPWRPVGDDVAVTLGKNGLAWGRGLHGTDLGGGGPVKVEGDGRSPAGVFTFSTAFAYRPENTWQPSKMPMHKVTDKTVCVETINSAWYNRIVDENAVPAVDWTSPDRMLRPDGIYRFGLMVDHNAPDTKPGAGSCIFFHLWRRPGAPTVGCTAMNEPAIQAVITWLDPAQKPVLVQLPRAELERLAPAWGAPELRAYRTKAD</sequence>
<dbReference type="Pfam" id="PF03734">
    <property type="entry name" value="YkuD"/>
    <property type="match status" value="1"/>
</dbReference>
<evidence type="ECO:0000256" key="2">
    <source>
        <dbReference type="SAM" id="SignalP"/>
    </source>
</evidence>
<keyword evidence="2" id="KW-0732">Signal</keyword>
<feature type="region of interest" description="Disordered" evidence="1">
    <location>
        <begin position="27"/>
        <end position="57"/>
    </location>
</feature>
<dbReference type="OrthoDB" id="9804204at2"/>
<reference evidence="4 5" key="1">
    <citation type="submission" date="2020-01" db="EMBL/GenBank/DDBJ databases">
        <title>Genome sequence of Desulfovibrio aerotolerans DSM 16695(T).</title>
        <authorList>
            <person name="Karnachuk O."/>
            <person name="Avakyan M."/>
            <person name="Mardanov A."/>
            <person name="Kadnikov V."/>
            <person name="Ravin N."/>
        </authorList>
    </citation>
    <scope>NUCLEOTIDE SEQUENCE [LARGE SCALE GENOMIC DNA]</scope>
    <source>
        <strain evidence="4 5">DSM 16695</strain>
    </source>
</reference>
<dbReference type="PANTHER" id="PTHR38589:SF1">
    <property type="entry name" value="BLR0621 PROTEIN"/>
    <property type="match status" value="1"/>
</dbReference>
<evidence type="ECO:0000313" key="5">
    <source>
        <dbReference type="Proteomes" id="UP000482487"/>
    </source>
</evidence>
<dbReference type="EMBL" id="WVUD01000010">
    <property type="protein sequence ID" value="MYL83095.1"/>
    <property type="molecule type" value="Genomic_DNA"/>
</dbReference>
<evidence type="ECO:0000259" key="3">
    <source>
        <dbReference type="Pfam" id="PF03734"/>
    </source>
</evidence>
<gene>
    <name evidence="4" type="ORF">GTA51_08090</name>
</gene>
<name>A0A7C9N562_9BACT</name>
<accession>A0A7C9N562</accession>
<dbReference type="InterPro" id="IPR005490">
    <property type="entry name" value="LD_TPept_cat_dom"/>
</dbReference>
<feature type="compositionally biased region" description="Low complexity" evidence="1">
    <location>
        <begin position="43"/>
        <end position="52"/>
    </location>
</feature>
<feature type="signal peptide" evidence="2">
    <location>
        <begin position="1"/>
        <end position="25"/>
    </location>
</feature>
<proteinExistence type="predicted"/>
<feature type="domain" description="L,D-TPase catalytic" evidence="3">
    <location>
        <begin position="120"/>
        <end position="262"/>
    </location>
</feature>
<dbReference type="RefSeq" id="WP_160960148.1">
    <property type="nucleotide sequence ID" value="NZ_WVUD01000010.1"/>
</dbReference>
<comment type="caution">
    <text evidence="4">The sequence shown here is derived from an EMBL/GenBank/DDBJ whole genome shotgun (WGS) entry which is preliminary data.</text>
</comment>
<dbReference type="AlphaFoldDB" id="A0A7C9N562"/>
<evidence type="ECO:0000313" key="4">
    <source>
        <dbReference type="EMBL" id="MYL83095.1"/>
    </source>
</evidence>
<dbReference type="GO" id="GO:0016740">
    <property type="term" value="F:transferase activity"/>
    <property type="evidence" value="ECO:0007669"/>
    <property type="project" value="InterPro"/>
</dbReference>
<feature type="chain" id="PRO_5028930063" description="L,D-TPase catalytic domain-containing protein" evidence="2">
    <location>
        <begin position="26"/>
        <end position="290"/>
    </location>
</feature>
<dbReference type="Proteomes" id="UP000482487">
    <property type="component" value="Unassembled WGS sequence"/>
</dbReference>